<keyword evidence="3" id="KW-1185">Reference proteome</keyword>
<dbReference type="PANTHER" id="PTHR36492:SF2">
    <property type="entry name" value="[ACYL-CARRIER-PROTEIN] PHOSPHODIESTERASE PPTH"/>
    <property type="match status" value="1"/>
</dbReference>
<dbReference type="Pfam" id="PF00149">
    <property type="entry name" value="Metallophos"/>
    <property type="match status" value="1"/>
</dbReference>
<name>A0A1L8TMW7_9ENTE</name>
<evidence type="ECO:0000259" key="1">
    <source>
        <dbReference type="Pfam" id="PF00149"/>
    </source>
</evidence>
<dbReference type="InterPro" id="IPR029052">
    <property type="entry name" value="Metallo-depent_PP-like"/>
</dbReference>
<protein>
    <recommendedName>
        <fullName evidence="1">Calcineurin-like phosphoesterase domain-containing protein</fullName>
    </recommendedName>
</protein>
<accession>A0A1L8TMW7</accession>
<dbReference type="STRING" id="249189.RV04_GL001974"/>
<dbReference type="InterPro" id="IPR004843">
    <property type="entry name" value="Calcineurin-like_PHP"/>
</dbReference>
<proteinExistence type="predicted"/>
<dbReference type="InterPro" id="IPR022302">
    <property type="entry name" value="Phosphoesterase_putative"/>
</dbReference>
<dbReference type="SUPFAM" id="SSF56300">
    <property type="entry name" value="Metallo-dependent phosphatases"/>
    <property type="match status" value="1"/>
</dbReference>
<gene>
    <name evidence="2" type="ORF">RV04_GL001974</name>
</gene>
<evidence type="ECO:0000313" key="3">
    <source>
        <dbReference type="Proteomes" id="UP000182077"/>
    </source>
</evidence>
<comment type="caution">
    <text evidence="2">The sequence shown here is derived from an EMBL/GenBank/DDBJ whole genome shotgun (WGS) entry which is preliminary data.</text>
</comment>
<sequence length="308" mass="36048">MNKGERGVEMGTLAIITDLHADINHFDDEEFTLLFDLLQEKKVTRLHFAGDTANKMAHTLAVNHFFRHKGMPTTFNLGNHEMGNIRGEQMIEHYPDSHFLNLRYLPLTEKTVLLGFNGWYDYGFSELTDSKKIRSTKNIYWFDRIIERFSDDQTVDQAILKQLKLILDDLAQKNYQVILATHFVPKAEFIVHLSGKYQIWNKLNAFLGSKALGELLDRYNNIQQVVFGHTHRRFADQVINQTIYSCRPVGYYYEWGITRDFILENQLAEVFIPTKMRGILNKNQAAFADYKKEHLIEEFRQAITLISY</sequence>
<dbReference type="EMBL" id="JXKQ01000005">
    <property type="protein sequence ID" value="OJG45685.1"/>
    <property type="molecule type" value="Genomic_DNA"/>
</dbReference>
<dbReference type="InterPro" id="IPR052963">
    <property type="entry name" value="Pantetheine_PDE"/>
</dbReference>
<dbReference type="NCBIfam" id="TIGR03729">
    <property type="entry name" value="acc_ester"/>
    <property type="match status" value="1"/>
</dbReference>
<feature type="domain" description="Calcineurin-like phosphoesterase" evidence="1">
    <location>
        <begin position="12"/>
        <end position="232"/>
    </location>
</feature>
<dbReference type="PANTHER" id="PTHR36492">
    <property type="match status" value="1"/>
</dbReference>
<dbReference type="Proteomes" id="UP000182077">
    <property type="component" value="Unassembled WGS sequence"/>
</dbReference>
<reference evidence="2 3" key="1">
    <citation type="submission" date="2014-12" db="EMBL/GenBank/DDBJ databases">
        <title>Draft genome sequences of 29 type strains of Enterococci.</title>
        <authorList>
            <person name="Zhong Z."/>
            <person name="Sun Z."/>
            <person name="Liu W."/>
            <person name="Zhang W."/>
            <person name="Zhang H."/>
        </authorList>
    </citation>
    <scope>NUCLEOTIDE SEQUENCE [LARGE SCALE GENOMIC DNA]</scope>
    <source>
        <strain evidence="2 3">DSM 17122</strain>
    </source>
</reference>
<evidence type="ECO:0000313" key="2">
    <source>
        <dbReference type="EMBL" id="OJG45685.1"/>
    </source>
</evidence>
<dbReference type="AlphaFoldDB" id="A0A1L8TMW7"/>
<dbReference type="CDD" id="cd00838">
    <property type="entry name" value="MPP_superfamily"/>
    <property type="match status" value="1"/>
</dbReference>
<dbReference type="GO" id="GO:0016787">
    <property type="term" value="F:hydrolase activity"/>
    <property type="evidence" value="ECO:0007669"/>
    <property type="project" value="InterPro"/>
</dbReference>
<organism evidence="2 3">
    <name type="scientific">Enterococcus hermanniensis</name>
    <dbReference type="NCBI Taxonomy" id="249189"/>
    <lineage>
        <taxon>Bacteria</taxon>
        <taxon>Bacillati</taxon>
        <taxon>Bacillota</taxon>
        <taxon>Bacilli</taxon>
        <taxon>Lactobacillales</taxon>
        <taxon>Enterococcaceae</taxon>
        <taxon>Enterococcus</taxon>
    </lineage>
</organism>
<dbReference type="Gene3D" id="3.60.21.10">
    <property type="match status" value="1"/>
</dbReference>